<protein>
    <submittedName>
        <fullName evidence="2">Uncharacterized protein</fullName>
    </submittedName>
</protein>
<evidence type="ECO:0000313" key="3">
    <source>
        <dbReference type="Proteomes" id="UP001181693"/>
    </source>
</evidence>
<keyword evidence="1" id="KW-0812">Transmembrane</keyword>
<keyword evidence="1" id="KW-0472">Membrane</keyword>
<evidence type="ECO:0000313" key="2">
    <source>
        <dbReference type="EMBL" id="DBA28628.1"/>
    </source>
</evidence>
<feature type="transmembrane region" description="Helical" evidence="1">
    <location>
        <begin position="21"/>
        <end position="40"/>
    </location>
</feature>
<evidence type="ECO:0000256" key="1">
    <source>
        <dbReference type="SAM" id="Phobius"/>
    </source>
</evidence>
<gene>
    <name evidence="2" type="ORF">GDO54_008956</name>
</gene>
<dbReference type="AlphaFoldDB" id="A0AAV3B1Z6"/>
<keyword evidence="1" id="KW-1133">Transmembrane helix</keyword>
<dbReference type="Proteomes" id="UP001181693">
    <property type="component" value="Unassembled WGS sequence"/>
</dbReference>
<accession>A0AAV3B1Z6</accession>
<reference evidence="2" key="1">
    <citation type="thesis" date="2020" institute="ProQuest LLC" country="789 East Eisenhower Parkway, Ann Arbor, MI, USA">
        <title>Comparative Genomics and Chromosome Evolution.</title>
        <authorList>
            <person name="Mudd A.B."/>
        </authorList>
    </citation>
    <scope>NUCLEOTIDE SEQUENCE</scope>
    <source>
        <strain evidence="2">1538</strain>
        <tissue evidence="2">Blood</tissue>
    </source>
</reference>
<keyword evidence="3" id="KW-1185">Reference proteome</keyword>
<name>A0AAV3B1Z6_PYXAD</name>
<sequence length="66" mass="7796">MSLLFYIQHETKTVTYINPDLFFCTLLYISSNVFVILIICKTSIDFFFFFFFIKIVRYVSVLSACA</sequence>
<feature type="transmembrane region" description="Helical" evidence="1">
    <location>
        <begin position="46"/>
        <end position="65"/>
    </location>
</feature>
<dbReference type="EMBL" id="DYDO01000003">
    <property type="protein sequence ID" value="DBA28628.1"/>
    <property type="molecule type" value="Genomic_DNA"/>
</dbReference>
<comment type="caution">
    <text evidence="2">The sequence shown here is derived from an EMBL/GenBank/DDBJ whole genome shotgun (WGS) entry which is preliminary data.</text>
</comment>
<organism evidence="2 3">
    <name type="scientific">Pyxicephalus adspersus</name>
    <name type="common">African bullfrog</name>
    <dbReference type="NCBI Taxonomy" id="30357"/>
    <lineage>
        <taxon>Eukaryota</taxon>
        <taxon>Metazoa</taxon>
        <taxon>Chordata</taxon>
        <taxon>Craniata</taxon>
        <taxon>Vertebrata</taxon>
        <taxon>Euteleostomi</taxon>
        <taxon>Amphibia</taxon>
        <taxon>Batrachia</taxon>
        <taxon>Anura</taxon>
        <taxon>Neobatrachia</taxon>
        <taxon>Ranoidea</taxon>
        <taxon>Pyxicephalidae</taxon>
        <taxon>Pyxicephalinae</taxon>
        <taxon>Pyxicephalus</taxon>
    </lineage>
</organism>
<proteinExistence type="predicted"/>